<dbReference type="InterPro" id="IPR021822">
    <property type="entry name" value="DUF3405"/>
</dbReference>
<feature type="compositionally biased region" description="Polar residues" evidence="1">
    <location>
        <begin position="59"/>
        <end position="81"/>
    </location>
</feature>
<proteinExistence type="predicted"/>
<feature type="region of interest" description="Disordered" evidence="1">
    <location>
        <begin position="179"/>
        <end position="205"/>
    </location>
</feature>
<evidence type="ECO:0000313" key="3">
    <source>
        <dbReference type="Proteomes" id="UP000233524"/>
    </source>
</evidence>
<comment type="caution">
    <text evidence="2">The sequence shown here is derived from an EMBL/GenBank/DDBJ whole genome shotgun (WGS) entry which is preliminary data.</text>
</comment>
<feature type="region of interest" description="Disordered" evidence="1">
    <location>
        <begin position="570"/>
        <end position="593"/>
    </location>
</feature>
<organism evidence="2 3">
    <name type="scientific">Lomentospora prolificans</name>
    <dbReference type="NCBI Taxonomy" id="41688"/>
    <lineage>
        <taxon>Eukaryota</taxon>
        <taxon>Fungi</taxon>
        <taxon>Dikarya</taxon>
        <taxon>Ascomycota</taxon>
        <taxon>Pezizomycotina</taxon>
        <taxon>Sordariomycetes</taxon>
        <taxon>Hypocreomycetidae</taxon>
        <taxon>Microascales</taxon>
        <taxon>Microascaceae</taxon>
        <taxon>Lomentospora</taxon>
    </lineage>
</organism>
<dbReference type="EMBL" id="NLAX01001034">
    <property type="protein sequence ID" value="PKS06555.1"/>
    <property type="molecule type" value="Genomic_DNA"/>
</dbReference>
<feature type="compositionally biased region" description="Basic and acidic residues" evidence="1">
    <location>
        <begin position="28"/>
        <end position="39"/>
    </location>
</feature>
<dbReference type="OrthoDB" id="3353407at2759"/>
<evidence type="ECO:0000256" key="1">
    <source>
        <dbReference type="SAM" id="MobiDB-lite"/>
    </source>
</evidence>
<evidence type="ECO:0008006" key="4">
    <source>
        <dbReference type="Google" id="ProtNLM"/>
    </source>
</evidence>
<dbReference type="Pfam" id="PF11885">
    <property type="entry name" value="DUF3405"/>
    <property type="match status" value="1"/>
</dbReference>
<sequence>MPRFSEVLPGPLRRLGRSEGPSTLPTYEKLRSPTKERFTEGYSDYSEYDGDDEPETPPSFASSYYSRSTDGSRQSSCSESSVTAMLAPQKRALVKQRVRRIYPYRLPNRPARYLSCIIISSLIFMACTLVRASRMESAKLARGDFKKLPPEPPTWEKFPKLSRYYGGIRTLLSAEHNEPEYPRAVEEHPAPTDGHHRRGLPPSKSFVTDNPSSIFATSSEELTECFLDIQNTVRVPSIRYFDGRPKGFPEHVIGSYDMLSLPEDICFDRFGRYGPYGMGYSARQGGIGRGEIGDTEGAGSVWASSSQIDYRKVDWADAQRRCYQANAARYKAIPARKPESRGFFIDEKPPHAPSETRNLTDRSADQGQKAAASESKVEGRTALVLRCWDDMEWQADEIIYVRSLISELSLASGGRYDVHLLVQVKDEGNNPIWADPASYDRVIRERIPREFRGLVTLWTQTQMLALYQGVYDLYVKGPNLPVHGPYRGLQMAMQHFAHIHPEYEYFWHWEMDIRYTGHYYDFFTKIENWSRDQPRKGLWERNARFYVPSVHGSWDEFKQLAKIQTEMARGNPSDLRTGVPGMRPGDQVPEKIVWGPERPADEDDWFEYGEDPTPPTSQEQDMYAWGVGEEADLISFMPIFDPEGTTWGLADDITGYNNTQGRPPRRAHINTASRMSRRLLTTMHRETTFKKHFAFPEMWPATVALQHGYKAVYVPHPSYVDRQWPTGYFAQVLNGGRNGASGGSRSSVFGQKEHNLHGLSWFYRSDFAPDLYRAWLGFEAKYGGGEDFELKEKEGRGGEGRMCLPPMLLHPIKNVGMIVEAPPEEEMEILEDPNEESEFDVGS</sequence>
<evidence type="ECO:0000313" key="2">
    <source>
        <dbReference type="EMBL" id="PKS06555.1"/>
    </source>
</evidence>
<reference evidence="2 3" key="1">
    <citation type="journal article" date="2017" name="G3 (Bethesda)">
        <title>First Draft Genome Sequence of the Pathogenic Fungus Lomentospora prolificans (Formerly Scedosporium prolificans).</title>
        <authorList>
            <person name="Luo R."/>
            <person name="Zimin A."/>
            <person name="Workman R."/>
            <person name="Fan Y."/>
            <person name="Pertea G."/>
            <person name="Grossman N."/>
            <person name="Wear M.P."/>
            <person name="Jia B."/>
            <person name="Miller H."/>
            <person name="Casadevall A."/>
            <person name="Timp W."/>
            <person name="Zhang S.X."/>
            <person name="Salzberg S.L."/>
        </authorList>
    </citation>
    <scope>NUCLEOTIDE SEQUENCE [LARGE SCALE GENOMIC DNA]</scope>
    <source>
        <strain evidence="2 3">JHH-5317</strain>
    </source>
</reference>
<feature type="compositionally biased region" description="Basic and acidic residues" evidence="1">
    <location>
        <begin position="341"/>
        <end position="350"/>
    </location>
</feature>
<dbReference type="AlphaFoldDB" id="A0A2N3N294"/>
<feature type="region of interest" description="Disordered" evidence="1">
    <location>
        <begin position="1"/>
        <end position="81"/>
    </location>
</feature>
<keyword evidence="3" id="KW-1185">Reference proteome</keyword>
<dbReference type="VEuPathDB" id="FungiDB:jhhlp_007303"/>
<feature type="compositionally biased region" description="Basic and acidic residues" evidence="1">
    <location>
        <begin position="179"/>
        <end position="194"/>
    </location>
</feature>
<gene>
    <name evidence="2" type="ORF">jhhlp_007303</name>
</gene>
<protein>
    <recommendedName>
        <fullName evidence="4">Glycosyl transferase CAP10 domain-containing protein</fullName>
    </recommendedName>
</protein>
<name>A0A2N3N294_9PEZI</name>
<dbReference type="STRING" id="41688.A0A2N3N294"/>
<dbReference type="Proteomes" id="UP000233524">
    <property type="component" value="Unassembled WGS sequence"/>
</dbReference>
<dbReference type="InParanoid" id="A0A2N3N294"/>
<feature type="compositionally biased region" description="Acidic residues" evidence="1">
    <location>
        <begin position="46"/>
        <end position="55"/>
    </location>
</feature>
<dbReference type="PANTHER" id="PTHR36205">
    <property type="entry name" value="CHROMOSOME 19, WHOLE GENOME SHOTGUN SEQUENCE"/>
    <property type="match status" value="1"/>
</dbReference>
<accession>A0A2N3N294</accession>
<feature type="region of interest" description="Disordered" evidence="1">
    <location>
        <begin position="341"/>
        <end position="374"/>
    </location>
</feature>
<dbReference type="PANTHER" id="PTHR36205:SF1">
    <property type="entry name" value="MAJOR FACILITATOR SUPERFAMILY TRANSPORTER"/>
    <property type="match status" value="1"/>
</dbReference>